<dbReference type="Gene3D" id="3.40.50.2300">
    <property type="match status" value="2"/>
</dbReference>
<keyword evidence="7" id="KW-1185">Reference proteome</keyword>
<dbReference type="PANTHER" id="PTHR30146:SF153">
    <property type="entry name" value="LACTOSE OPERON REPRESSOR"/>
    <property type="match status" value="1"/>
</dbReference>
<accession>A0A7K1LLF1</accession>
<evidence type="ECO:0000313" key="6">
    <source>
        <dbReference type="EMBL" id="MUN55863.1"/>
    </source>
</evidence>
<dbReference type="AlphaFoldDB" id="A0A7K1LLF1"/>
<keyword evidence="3" id="KW-0804">Transcription</keyword>
<protein>
    <submittedName>
        <fullName evidence="6">LacI family DNA-binding transcriptional regulator</fullName>
    </submittedName>
</protein>
<reference evidence="6 7" key="1">
    <citation type="submission" date="2019-12" db="EMBL/GenBank/DDBJ databases">
        <authorList>
            <person name="Li J."/>
            <person name="Shi Y."/>
            <person name="Xu G."/>
            <person name="Xiao D."/>
            <person name="Ran X."/>
        </authorList>
    </citation>
    <scope>NUCLEOTIDE SEQUENCE [LARGE SCALE GENOMIC DNA]</scope>
    <source>
        <strain evidence="6 7">JCM 15915</strain>
    </source>
</reference>
<dbReference type="GO" id="GO:0003700">
    <property type="term" value="F:DNA-binding transcription factor activity"/>
    <property type="evidence" value="ECO:0007669"/>
    <property type="project" value="TreeGrafter"/>
</dbReference>
<evidence type="ECO:0000256" key="1">
    <source>
        <dbReference type="ARBA" id="ARBA00023015"/>
    </source>
</evidence>
<evidence type="ECO:0000313" key="7">
    <source>
        <dbReference type="Proteomes" id="UP000462152"/>
    </source>
</evidence>
<evidence type="ECO:0000259" key="5">
    <source>
        <dbReference type="PROSITE" id="PS50932"/>
    </source>
</evidence>
<feature type="domain" description="HTH lacI-type" evidence="5">
    <location>
        <begin position="24"/>
        <end position="78"/>
    </location>
</feature>
<dbReference type="InterPro" id="IPR010982">
    <property type="entry name" value="Lambda_DNA-bd_dom_sf"/>
</dbReference>
<organism evidence="6 7">
    <name type="scientific">Rothia koreensis</name>
    <dbReference type="NCBI Taxonomy" id="592378"/>
    <lineage>
        <taxon>Bacteria</taxon>
        <taxon>Bacillati</taxon>
        <taxon>Actinomycetota</taxon>
        <taxon>Actinomycetes</taxon>
        <taxon>Micrococcales</taxon>
        <taxon>Micrococcaceae</taxon>
        <taxon>Rothia</taxon>
    </lineage>
</organism>
<dbReference type="CDD" id="cd01392">
    <property type="entry name" value="HTH_LacI"/>
    <property type="match status" value="1"/>
</dbReference>
<dbReference type="InterPro" id="IPR046335">
    <property type="entry name" value="LacI/GalR-like_sensor"/>
</dbReference>
<dbReference type="Proteomes" id="UP000462152">
    <property type="component" value="Unassembled WGS sequence"/>
</dbReference>
<dbReference type="Pfam" id="PF13377">
    <property type="entry name" value="Peripla_BP_3"/>
    <property type="match status" value="1"/>
</dbReference>
<dbReference type="InterPro" id="IPR000843">
    <property type="entry name" value="HTH_LacI"/>
</dbReference>
<dbReference type="Pfam" id="PF00356">
    <property type="entry name" value="LacI"/>
    <property type="match status" value="1"/>
</dbReference>
<keyword evidence="1" id="KW-0805">Transcription regulation</keyword>
<dbReference type="InterPro" id="IPR028082">
    <property type="entry name" value="Peripla_BP_I"/>
</dbReference>
<proteinExistence type="predicted"/>
<feature type="region of interest" description="Disordered" evidence="4">
    <location>
        <begin position="1"/>
        <end position="28"/>
    </location>
</feature>
<dbReference type="SUPFAM" id="SSF53822">
    <property type="entry name" value="Periplasmic binding protein-like I"/>
    <property type="match status" value="1"/>
</dbReference>
<gene>
    <name evidence="6" type="ORF">GMA10_11710</name>
</gene>
<dbReference type="SUPFAM" id="SSF47413">
    <property type="entry name" value="lambda repressor-like DNA-binding domains"/>
    <property type="match status" value="1"/>
</dbReference>
<dbReference type="EMBL" id="WOGT01000009">
    <property type="protein sequence ID" value="MUN55863.1"/>
    <property type="molecule type" value="Genomic_DNA"/>
</dbReference>
<dbReference type="Gene3D" id="1.10.260.40">
    <property type="entry name" value="lambda repressor-like DNA-binding domains"/>
    <property type="match status" value="1"/>
</dbReference>
<dbReference type="PROSITE" id="PS50932">
    <property type="entry name" value="HTH_LACI_2"/>
    <property type="match status" value="1"/>
</dbReference>
<name>A0A7K1LLF1_9MICC</name>
<dbReference type="PANTHER" id="PTHR30146">
    <property type="entry name" value="LACI-RELATED TRANSCRIPTIONAL REPRESSOR"/>
    <property type="match status" value="1"/>
</dbReference>
<dbReference type="CDD" id="cd06267">
    <property type="entry name" value="PBP1_LacI_sugar_binding-like"/>
    <property type="match status" value="1"/>
</dbReference>
<sequence>MRAMSPEPRVPHSSSVHASAGGPPTMQSIADKLGVSRQLVSLVLRNQPGASQETRRRVAEMAEQLGYHPNASARALSGKRSRRLGVVFTMRQPFEVDLVEALFDAAKEREFTLVLAPITPQRGQGSVFAELLGQRVEGVLVLGTDNGAARIRDLPKEVPSVMLGGPKSDESADDVRVDDTTGIALVMDHLFGLGHRRISHITGGAGPNSHDRAVAYESAMTAQGLEVFVDVIEADYSETGGGHATSRLIDRPNRPTAIVGGNDRVAMGTLGTLLRRGIRVPEDMSVTGFDNASLAQVPYLDLTTVAYDPTSLAERAVDALVARIQDPNAEPVLHRQEPVLVVRSSTAPPPETR</sequence>
<dbReference type="GO" id="GO:0000976">
    <property type="term" value="F:transcription cis-regulatory region binding"/>
    <property type="evidence" value="ECO:0007669"/>
    <property type="project" value="TreeGrafter"/>
</dbReference>
<evidence type="ECO:0000256" key="3">
    <source>
        <dbReference type="ARBA" id="ARBA00023163"/>
    </source>
</evidence>
<comment type="caution">
    <text evidence="6">The sequence shown here is derived from an EMBL/GenBank/DDBJ whole genome shotgun (WGS) entry which is preliminary data.</text>
</comment>
<evidence type="ECO:0000256" key="2">
    <source>
        <dbReference type="ARBA" id="ARBA00023125"/>
    </source>
</evidence>
<dbReference type="SMART" id="SM00354">
    <property type="entry name" value="HTH_LACI"/>
    <property type="match status" value="1"/>
</dbReference>
<keyword evidence="2 6" id="KW-0238">DNA-binding</keyword>
<evidence type="ECO:0000256" key="4">
    <source>
        <dbReference type="SAM" id="MobiDB-lite"/>
    </source>
</evidence>